<dbReference type="GO" id="GO:0007165">
    <property type="term" value="P:signal transduction"/>
    <property type="evidence" value="ECO:0007669"/>
    <property type="project" value="TreeGrafter"/>
</dbReference>
<evidence type="ECO:0000256" key="3">
    <source>
        <dbReference type="ARBA" id="ARBA00022801"/>
    </source>
</evidence>
<dbReference type="CDD" id="cd07560">
    <property type="entry name" value="Peptidase_S41_CPP"/>
    <property type="match status" value="1"/>
</dbReference>
<dbReference type="Gene3D" id="3.30.750.44">
    <property type="match status" value="1"/>
</dbReference>
<reference evidence="7 8" key="1">
    <citation type="journal article" date="2016" name="Nat. Commun.">
        <title>Thousands of microbial genomes shed light on interconnected biogeochemical processes in an aquifer system.</title>
        <authorList>
            <person name="Anantharaman K."/>
            <person name="Brown C.T."/>
            <person name="Hug L.A."/>
            <person name="Sharon I."/>
            <person name="Castelle C.J."/>
            <person name="Probst A.J."/>
            <person name="Thomas B.C."/>
            <person name="Singh A."/>
            <person name="Wilkins M.J."/>
            <person name="Karaoz U."/>
            <person name="Brodie E.L."/>
            <person name="Williams K.H."/>
            <person name="Hubbard S.S."/>
            <person name="Banfield J.F."/>
        </authorList>
    </citation>
    <scope>NUCLEOTIDE SEQUENCE [LARGE SCALE GENOMIC DNA]</scope>
</reference>
<dbReference type="FunFam" id="2.30.42.10:FF:000063">
    <property type="entry name" value="Peptidase, S41 family"/>
    <property type="match status" value="1"/>
</dbReference>
<comment type="similarity">
    <text evidence="1 5">Belongs to the peptidase S41A family.</text>
</comment>
<dbReference type="InterPro" id="IPR036034">
    <property type="entry name" value="PDZ_sf"/>
</dbReference>
<gene>
    <name evidence="7" type="ORF">A2988_04445</name>
</gene>
<organism evidence="7 8">
    <name type="scientific">Candidatus Azambacteria bacterium RIFCSPLOWO2_01_FULL_46_25</name>
    <dbReference type="NCBI Taxonomy" id="1797298"/>
    <lineage>
        <taxon>Bacteria</taxon>
        <taxon>Candidatus Azamiibacteriota</taxon>
    </lineage>
</organism>
<name>A0A1F5BVW7_9BACT</name>
<keyword evidence="3 5" id="KW-0378">Hydrolase</keyword>
<dbReference type="STRING" id="1797298.A2988_04445"/>
<dbReference type="GO" id="GO:0030288">
    <property type="term" value="C:outer membrane-bounded periplasmic space"/>
    <property type="evidence" value="ECO:0007669"/>
    <property type="project" value="TreeGrafter"/>
</dbReference>
<dbReference type="InterPro" id="IPR029045">
    <property type="entry name" value="ClpP/crotonase-like_dom_sf"/>
</dbReference>
<protein>
    <recommendedName>
        <fullName evidence="6">PDZ domain-containing protein</fullName>
    </recommendedName>
</protein>
<comment type="caution">
    <text evidence="7">The sequence shown here is derived from an EMBL/GenBank/DDBJ whole genome shotgun (WGS) entry which is preliminary data.</text>
</comment>
<dbReference type="SUPFAM" id="SSF50156">
    <property type="entry name" value="PDZ domain-like"/>
    <property type="match status" value="1"/>
</dbReference>
<evidence type="ECO:0000313" key="8">
    <source>
        <dbReference type="Proteomes" id="UP000176650"/>
    </source>
</evidence>
<dbReference type="Proteomes" id="UP000176650">
    <property type="component" value="Unassembled WGS sequence"/>
</dbReference>
<dbReference type="CDD" id="cd06782">
    <property type="entry name" value="cpPDZ_CPP-like"/>
    <property type="match status" value="1"/>
</dbReference>
<evidence type="ECO:0000256" key="1">
    <source>
        <dbReference type="ARBA" id="ARBA00009179"/>
    </source>
</evidence>
<evidence type="ECO:0000313" key="7">
    <source>
        <dbReference type="EMBL" id="OGD34718.1"/>
    </source>
</evidence>
<dbReference type="GO" id="GO:0008236">
    <property type="term" value="F:serine-type peptidase activity"/>
    <property type="evidence" value="ECO:0007669"/>
    <property type="project" value="UniProtKB-KW"/>
</dbReference>
<dbReference type="SUPFAM" id="SSF52096">
    <property type="entry name" value="ClpP/crotonase"/>
    <property type="match status" value="1"/>
</dbReference>
<dbReference type="PROSITE" id="PS50106">
    <property type="entry name" value="PDZ"/>
    <property type="match status" value="1"/>
</dbReference>
<dbReference type="InterPro" id="IPR004447">
    <property type="entry name" value="Peptidase_S41A"/>
</dbReference>
<dbReference type="InterPro" id="IPR041489">
    <property type="entry name" value="PDZ_6"/>
</dbReference>
<dbReference type="Gene3D" id="3.90.226.10">
    <property type="entry name" value="2-enoyl-CoA Hydratase, Chain A, domain 1"/>
    <property type="match status" value="1"/>
</dbReference>
<evidence type="ECO:0000256" key="4">
    <source>
        <dbReference type="ARBA" id="ARBA00022825"/>
    </source>
</evidence>
<feature type="domain" description="PDZ" evidence="6">
    <location>
        <begin position="100"/>
        <end position="168"/>
    </location>
</feature>
<dbReference type="GO" id="GO:0004175">
    <property type="term" value="F:endopeptidase activity"/>
    <property type="evidence" value="ECO:0007669"/>
    <property type="project" value="TreeGrafter"/>
</dbReference>
<sequence>MKSVLKFLGSFLVVFLAYSAGFYSGEGSVPSLYKVSGVANTGQKTADVDFNIFWDAWRELEQKYVDRGLLDRQKMVYGAVEGMVRSTGDPYTSFFTPEEAKLLNEDISGNFSGIGAEIGFKKGILTVITPLKNSPAERAGIMTGDKILKIDDTITADLSIEEAVRQIRGEEGTTVTLGIFREGFAETKLIPIKREVIDVPVVAWEKKGDVAYIELYSFVGDIDEAFLRTARQVVAGGAKKIVLDMRNNPGGYLDSAVEVASYFIDQGDIVVTEDFGNGAKKNEYRSKGYRYFQKMPVVVLVNDGSASASEIVAGALKDNRGATLVGEKTFGKGSVQEVQSLAGDTVLKITVAKWLTPSGKSIQDQGIEPDVKVEMSVEEKEAGKDPQLDKAMEIISKL</sequence>
<keyword evidence="4 5" id="KW-0720">Serine protease</keyword>
<proteinExistence type="inferred from homology"/>
<dbReference type="InterPro" id="IPR001478">
    <property type="entry name" value="PDZ"/>
</dbReference>
<evidence type="ECO:0000256" key="2">
    <source>
        <dbReference type="ARBA" id="ARBA00022670"/>
    </source>
</evidence>
<dbReference type="PANTHER" id="PTHR32060:SF30">
    <property type="entry name" value="CARBOXY-TERMINAL PROCESSING PROTEASE CTPA"/>
    <property type="match status" value="1"/>
</dbReference>
<dbReference type="Gene3D" id="2.30.42.10">
    <property type="match status" value="1"/>
</dbReference>
<dbReference type="GO" id="GO:0006508">
    <property type="term" value="P:proteolysis"/>
    <property type="evidence" value="ECO:0007669"/>
    <property type="project" value="UniProtKB-KW"/>
</dbReference>
<dbReference type="InterPro" id="IPR005151">
    <property type="entry name" value="Tail-specific_protease"/>
</dbReference>
<dbReference type="SMART" id="SM00228">
    <property type="entry name" value="PDZ"/>
    <property type="match status" value="1"/>
</dbReference>
<dbReference type="AlphaFoldDB" id="A0A1F5BVW7"/>
<dbReference type="Pfam" id="PF17820">
    <property type="entry name" value="PDZ_6"/>
    <property type="match status" value="1"/>
</dbReference>
<accession>A0A1F5BVW7</accession>
<dbReference type="PANTHER" id="PTHR32060">
    <property type="entry name" value="TAIL-SPECIFIC PROTEASE"/>
    <property type="match status" value="1"/>
</dbReference>
<dbReference type="Pfam" id="PF03572">
    <property type="entry name" value="Peptidase_S41"/>
    <property type="match status" value="1"/>
</dbReference>
<keyword evidence="2 5" id="KW-0645">Protease</keyword>
<evidence type="ECO:0000256" key="5">
    <source>
        <dbReference type="RuleBase" id="RU004404"/>
    </source>
</evidence>
<dbReference type="SMART" id="SM00245">
    <property type="entry name" value="TSPc"/>
    <property type="match status" value="1"/>
</dbReference>
<dbReference type="NCBIfam" id="TIGR00225">
    <property type="entry name" value="prc"/>
    <property type="match status" value="1"/>
</dbReference>
<evidence type="ECO:0000259" key="6">
    <source>
        <dbReference type="PROSITE" id="PS50106"/>
    </source>
</evidence>
<dbReference type="EMBL" id="MEYS01000001">
    <property type="protein sequence ID" value="OGD34718.1"/>
    <property type="molecule type" value="Genomic_DNA"/>
</dbReference>